<dbReference type="InterPro" id="IPR005119">
    <property type="entry name" value="LysR_subst-bd"/>
</dbReference>
<evidence type="ECO:0000256" key="4">
    <source>
        <dbReference type="ARBA" id="ARBA00023163"/>
    </source>
</evidence>
<evidence type="ECO:0000256" key="1">
    <source>
        <dbReference type="ARBA" id="ARBA00009437"/>
    </source>
</evidence>
<dbReference type="PANTHER" id="PTHR30126">
    <property type="entry name" value="HTH-TYPE TRANSCRIPTIONAL REGULATOR"/>
    <property type="match status" value="1"/>
</dbReference>
<dbReference type="InterPro" id="IPR036388">
    <property type="entry name" value="WH-like_DNA-bd_sf"/>
</dbReference>
<dbReference type="PRINTS" id="PR00039">
    <property type="entry name" value="HTHLYSR"/>
</dbReference>
<evidence type="ECO:0000256" key="3">
    <source>
        <dbReference type="ARBA" id="ARBA00023125"/>
    </source>
</evidence>
<dbReference type="SUPFAM" id="SSF53850">
    <property type="entry name" value="Periplasmic binding protein-like II"/>
    <property type="match status" value="1"/>
</dbReference>
<keyword evidence="7" id="KW-1185">Reference proteome</keyword>
<reference evidence="7" key="1">
    <citation type="journal article" date="2019" name="Int. J. Syst. Evol. Microbiol.">
        <title>The Global Catalogue of Microorganisms (GCM) 10K type strain sequencing project: providing services to taxonomists for standard genome sequencing and annotation.</title>
        <authorList>
            <consortium name="The Broad Institute Genomics Platform"/>
            <consortium name="The Broad Institute Genome Sequencing Center for Infectious Disease"/>
            <person name="Wu L."/>
            <person name="Ma J."/>
        </authorList>
    </citation>
    <scope>NUCLEOTIDE SEQUENCE [LARGE SCALE GENOMIC DNA]</scope>
    <source>
        <strain evidence="7">CGMCC 1.16275</strain>
    </source>
</reference>
<keyword evidence="2" id="KW-0805">Transcription regulation</keyword>
<accession>A0ABW4I492</accession>
<dbReference type="Pfam" id="PF03466">
    <property type="entry name" value="LysR_substrate"/>
    <property type="match status" value="1"/>
</dbReference>
<sequence length="296" mass="32065">MIDPRALRTYLAVCREGSITGAARRLNISQPAVSVTIAQLEAVLKTSLLERGRSGVRLTAAGSALLRRAEAMEILLRSAEAEVALAKEGIEGPLRVGGTPGALVTLLPGAVRMLEQARGRFALNVIERPDRDLIELLRKGDIEIAFVTTGIEAPPHDIEERTCARDPFALVVGRQMDRLAATVSLPETANFRWVLPEAQGAFRRQVDALFIAAEAPMPREVIRCDSLLTTKAIVRDSDRVTILPREVVSAELSIGVLRAIRIVDVTMSRSVGVRMLAGAQRSVLALKLLEALDTQA</sequence>
<protein>
    <submittedName>
        <fullName evidence="6">LysR family transcriptional regulator</fullName>
    </submittedName>
</protein>
<evidence type="ECO:0000256" key="2">
    <source>
        <dbReference type="ARBA" id="ARBA00023015"/>
    </source>
</evidence>
<dbReference type="InterPro" id="IPR036390">
    <property type="entry name" value="WH_DNA-bd_sf"/>
</dbReference>
<gene>
    <name evidence="6" type="ORF">ACFSCW_11055</name>
</gene>
<dbReference type="Gene3D" id="3.40.190.10">
    <property type="entry name" value="Periplasmic binding protein-like II"/>
    <property type="match status" value="2"/>
</dbReference>
<comment type="caution">
    <text evidence="6">The sequence shown here is derived from an EMBL/GenBank/DDBJ whole genome shotgun (WGS) entry which is preliminary data.</text>
</comment>
<dbReference type="PANTHER" id="PTHR30126:SF40">
    <property type="entry name" value="HTH-TYPE TRANSCRIPTIONAL REGULATOR GLTR"/>
    <property type="match status" value="1"/>
</dbReference>
<proteinExistence type="inferred from homology"/>
<name>A0ABW4I492_9SPHN</name>
<feature type="domain" description="HTH lysR-type" evidence="5">
    <location>
        <begin position="2"/>
        <end position="59"/>
    </location>
</feature>
<keyword evidence="4" id="KW-0804">Transcription</keyword>
<dbReference type="InterPro" id="IPR000847">
    <property type="entry name" value="LysR_HTH_N"/>
</dbReference>
<evidence type="ECO:0000313" key="7">
    <source>
        <dbReference type="Proteomes" id="UP001597115"/>
    </source>
</evidence>
<dbReference type="EMBL" id="JBHUDY010000001">
    <property type="protein sequence ID" value="MFD1612342.1"/>
    <property type="molecule type" value="Genomic_DNA"/>
</dbReference>
<organism evidence="6 7">
    <name type="scientific">Sphingomonas tabacisoli</name>
    <dbReference type="NCBI Taxonomy" id="2249466"/>
    <lineage>
        <taxon>Bacteria</taxon>
        <taxon>Pseudomonadati</taxon>
        <taxon>Pseudomonadota</taxon>
        <taxon>Alphaproteobacteria</taxon>
        <taxon>Sphingomonadales</taxon>
        <taxon>Sphingomonadaceae</taxon>
        <taxon>Sphingomonas</taxon>
    </lineage>
</organism>
<dbReference type="Gene3D" id="1.10.10.10">
    <property type="entry name" value="Winged helix-like DNA-binding domain superfamily/Winged helix DNA-binding domain"/>
    <property type="match status" value="1"/>
</dbReference>
<dbReference type="RefSeq" id="WP_380889164.1">
    <property type="nucleotide sequence ID" value="NZ_JBHUDY010000001.1"/>
</dbReference>
<evidence type="ECO:0000259" key="5">
    <source>
        <dbReference type="PROSITE" id="PS50931"/>
    </source>
</evidence>
<dbReference type="Proteomes" id="UP001597115">
    <property type="component" value="Unassembled WGS sequence"/>
</dbReference>
<dbReference type="SUPFAM" id="SSF46785">
    <property type="entry name" value="Winged helix' DNA-binding domain"/>
    <property type="match status" value="1"/>
</dbReference>
<comment type="similarity">
    <text evidence="1">Belongs to the LysR transcriptional regulatory family.</text>
</comment>
<dbReference type="PROSITE" id="PS50931">
    <property type="entry name" value="HTH_LYSR"/>
    <property type="match status" value="1"/>
</dbReference>
<keyword evidence="3" id="KW-0238">DNA-binding</keyword>
<dbReference type="Pfam" id="PF00126">
    <property type="entry name" value="HTH_1"/>
    <property type="match status" value="1"/>
</dbReference>
<evidence type="ECO:0000313" key="6">
    <source>
        <dbReference type="EMBL" id="MFD1612342.1"/>
    </source>
</evidence>